<dbReference type="EMBL" id="JAJJMB010001160">
    <property type="protein sequence ID" value="KAI3958334.1"/>
    <property type="molecule type" value="Genomic_DNA"/>
</dbReference>
<dbReference type="PANTHER" id="PTHR16052">
    <property type="entry name" value="TBCC DOMAIN-CONTAINING PROTEIN 1"/>
    <property type="match status" value="1"/>
</dbReference>
<dbReference type="InterPro" id="IPR039589">
    <property type="entry name" value="TBCC1"/>
</dbReference>
<accession>A0AAD4TIW9</accession>
<dbReference type="InterPro" id="IPR016098">
    <property type="entry name" value="CAP/MinC_C"/>
</dbReference>
<dbReference type="PANTHER" id="PTHR16052:SF0">
    <property type="entry name" value="TBCC DOMAIN-CONTAINING PROTEIN 1"/>
    <property type="match status" value="1"/>
</dbReference>
<keyword evidence="3" id="KW-1185">Reference proteome</keyword>
<dbReference type="AlphaFoldDB" id="A0AAD4TIW9"/>
<comment type="caution">
    <text evidence="2">The sequence shown here is derived from an EMBL/GenBank/DDBJ whole genome shotgun (WGS) entry which is preliminary data.</text>
</comment>
<sequence>DYADDATRWILFVLNQARKFVCNAEKRSLILGDNHKLQVAQYNTFYSQLDEHLSQVGIDTTTNKWSETLVLGVVDPHDSLSDPAGVYDV</sequence>
<organism evidence="2 3">
    <name type="scientific">Papaver atlanticum</name>
    <dbReference type="NCBI Taxonomy" id="357466"/>
    <lineage>
        <taxon>Eukaryota</taxon>
        <taxon>Viridiplantae</taxon>
        <taxon>Streptophyta</taxon>
        <taxon>Embryophyta</taxon>
        <taxon>Tracheophyta</taxon>
        <taxon>Spermatophyta</taxon>
        <taxon>Magnoliopsida</taxon>
        <taxon>Ranunculales</taxon>
        <taxon>Papaveraceae</taxon>
        <taxon>Papaveroideae</taxon>
        <taxon>Papaver</taxon>
    </lineage>
</organism>
<dbReference type="Gene3D" id="2.160.20.70">
    <property type="match status" value="1"/>
</dbReference>
<proteinExistence type="predicted"/>
<feature type="domain" description="Tubulin binding cofactor C-like" evidence="1">
    <location>
        <begin position="19"/>
        <end position="67"/>
    </location>
</feature>
<feature type="non-terminal residue" evidence="2">
    <location>
        <position position="1"/>
    </location>
</feature>
<dbReference type="Pfam" id="PF07986">
    <property type="entry name" value="TBCC"/>
    <property type="match status" value="1"/>
</dbReference>
<protein>
    <recommendedName>
        <fullName evidence="1">Tubulin binding cofactor C-like domain-containing protein</fullName>
    </recommendedName>
</protein>
<dbReference type="Proteomes" id="UP001202328">
    <property type="component" value="Unassembled WGS sequence"/>
</dbReference>
<evidence type="ECO:0000313" key="2">
    <source>
        <dbReference type="EMBL" id="KAI3958334.1"/>
    </source>
</evidence>
<reference evidence="2" key="1">
    <citation type="submission" date="2022-04" db="EMBL/GenBank/DDBJ databases">
        <title>A functionally conserved STORR gene fusion in Papaver species that diverged 16.8 million years ago.</title>
        <authorList>
            <person name="Catania T."/>
        </authorList>
    </citation>
    <scope>NUCLEOTIDE SEQUENCE</scope>
    <source>
        <strain evidence="2">S-188037</strain>
    </source>
</reference>
<name>A0AAD4TIW9_9MAGN</name>
<evidence type="ECO:0000259" key="1">
    <source>
        <dbReference type="Pfam" id="PF07986"/>
    </source>
</evidence>
<dbReference type="InterPro" id="IPR012945">
    <property type="entry name" value="Tubulin-bd_cofactor_C_dom"/>
</dbReference>
<gene>
    <name evidence="2" type="ORF">MKW98_011022</name>
</gene>
<evidence type="ECO:0000313" key="3">
    <source>
        <dbReference type="Proteomes" id="UP001202328"/>
    </source>
</evidence>